<feature type="compositionally biased region" description="Low complexity" evidence="1">
    <location>
        <begin position="1013"/>
        <end position="1022"/>
    </location>
</feature>
<dbReference type="SUPFAM" id="SSF53300">
    <property type="entry name" value="vWA-like"/>
    <property type="match status" value="1"/>
</dbReference>
<dbReference type="InterPro" id="IPR052969">
    <property type="entry name" value="Thr-specific_kinase-like"/>
</dbReference>
<dbReference type="InterPro" id="IPR036465">
    <property type="entry name" value="vWFA_dom_sf"/>
</dbReference>
<organism evidence="4 5">
    <name type="scientific">Didymodactylos carnosus</name>
    <dbReference type="NCBI Taxonomy" id="1234261"/>
    <lineage>
        <taxon>Eukaryota</taxon>
        <taxon>Metazoa</taxon>
        <taxon>Spiralia</taxon>
        <taxon>Gnathifera</taxon>
        <taxon>Rotifera</taxon>
        <taxon>Eurotatoria</taxon>
        <taxon>Bdelloidea</taxon>
        <taxon>Philodinida</taxon>
        <taxon>Philodinidae</taxon>
        <taxon>Didymodactylos</taxon>
    </lineage>
</organism>
<evidence type="ECO:0000313" key="3">
    <source>
        <dbReference type="EMBL" id="CAF1009707.1"/>
    </source>
</evidence>
<dbReference type="InterPro" id="IPR002035">
    <property type="entry name" value="VWF_A"/>
</dbReference>
<dbReference type="Proteomes" id="UP000682733">
    <property type="component" value="Unassembled WGS sequence"/>
</dbReference>
<dbReference type="Proteomes" id="UP000677228">
    <property type="component" value="Unassembled WGS sequence"/>
</dbReference>
<accession>A0A8S2ISZ5</accession>
<feature type="compositionally biased region" description="Polar residues" evidence="1">
    <location>
        <begin position="1047"/>
        <end position="1126"/>
    </location>
</feature>
<name>A0A8S2ISZ5_9BILA</name>
<evidence type="ECO:0000313" key="5">
    <source>
        <dbReference type="Proteomes" id="UP000682733"/>
    </source>
</evidence>
<dbReference type="EMBL" id="CAJNOK010006633">
    <property type="protein sequence ID" value="CAF1009707.1"/>
    <property type="molecule type" value="Genomic_DNA"/>
</dbReference>
<feature type="domain" description="VWFA" evidence="2">
    <location>
        <begin position="1400"/>
        <end position="1611"/>
    </location>
</feature>
<evidence type="ECO:0000313" key="4">
    <source>
        <dbReference type="EMBL" id="CAF3778598.1"/>
    </source>
</evidence>
<proteinExistence type="predicted"/>
<feature type="region of interest" description="Disordered" evidence="1">
    <location>
        <begin position="1157"/>
        <end position="1197"/>
    </location>
</feature>
<comment type="caution">
    <text evidence="4">The sequence shown here is derived from an EMBL/GenBank/DDBJ whole genome shotgun (WGS) entry which is preliminary data.</text>
</comment>
<dbReference type="PROSITE" id="PS50234">
    <property type="entry name" value="VWFA"/>
    <property type="match status" value="1"/>
</dbReference>
<feature type="compositionally biased region" description="Low complexity" evidence="1">
    <location>
        <begin position="992"/>
        <end position="1006"/>
    </location>
</feature>
<feature type="region of interest" description="Disordered" evidence="1">
    <location>
        <begin position="951"/>
        <end position="1135"/>
    </location>
</feature>
<feature type="compositionally biased region" description="Low complexity" evidence="1">
    <location>
        <begin position="1036"/>
        <end position="1046"/>
    </location>
</feature>
<dbReference type="PANTHER" id="PTHR47763">
    <property type="entry name" value="ALPHA-PROTEIN KINASE VWKA"/>
    <property type="match status" value="1"/>
</dbReference>
<gene>
    <name evidence="3" type="ORF">OVA965_LOCUS14978</name>
    <name evidence="4" type="ORF">TMI583_LOCUS14985</name>
</gene>
<feature type="compositionally biased region" description="Basic and acidic residues" evidence="1">
    <location>
        <begin position="1158"/>
        <end position="1168"/>
    </location>
</feature>
<feature type="compositionally biased region" description="Polar residues" evidence="1">
    <location>
        <begin position="1169"/>
        <end position="1197"/>
    </location>
</feature>
<sequence length="1620" mass="179077">MIFCNKSVRLTEKQHRIGLEPCFPNTLLQQELIVQNTGEVKMTMKTKVDNYRAPLIIKVPKTDTEFVIEPKMSIPLKIELDIKYTHRHLEHTIELLFPHASQLPSFKLMLDTKCSWPELDRTKFSPLMKLRAKEESIEEKGTLTLYNKGLVKMIINNVHSTSSYLVFADVELPLIILPKQEQQLGYLYTVQKQLPTFECNIELTTNCEDSTVTIPFHCRRLAPLVSLDPLLLNCKTIERGGKIEFPIKIKNDGHMNAQLELDTKENPMFIYSFNGKTILNLSTQYLTKATMIIEIKKNAPLEGFKVDVQLRLQSSQILMPIINGKISESNISELLNQTLSFIPNNSVKQVVYPIAKALKELNSDNHMNVIHELLEMLPEIELSHHMKLVLSDYSREYKSGEEIINLAQQLIPIDLFAPHEFGLGTIMNRGKLEPHQALKEIAAMLPENIQLGFQAGLQQLLESKDSQQQIIDNITDIYGKKTGTILETSFNALDSLKNNNKLQSLKHLSKLIVDKEQQHRIQTVIQTIDKMNELTSYQMKDIALTALKLASQLASPRISNMLQTVTDIHQKLIEHDEVAAIKDVLKLIPDAPKEIEKIATTLGQLIKQQSGTDPIKHAFNVAKIMADDRTLQILDVVENVLEKLEKADLRSTAHLIVQEFFSEHVKKIDLALSIAKSASKALSETNDPLHALDTLMNNTKELQIIVRTKDLATEHLLQHGLNLSMSLLPSEQAAKVKSAADLIESIRAGDRKQIVENVMIMATQFLPPQAVNVAHALSPLINKKLNNQSVSFDDFAGDLIGGDTKKIIDTAKPFVKSLMSDKSLTVEQYFDIAVNLANQLGVDQRFTDVVKTSYSTYKNIQKLAEAIPKFINAPTLAAKAAQFQSIASTVLSSVMELIPNLPEAVKQTIYVILAVVQLLKVTDPIGLIIAAVGLFLATLGLFRGLFGGKGSDNSGGKGSSGKTSSGGKAGKGGAGRLSGGSGSSADTSQNASQSGSTSGEPSFSQSGSGGSSSSGQSSSQSQTRDDNSIQSGGGSSSIMGQGTSSTRESSGQGQGTYAVSNRNGRAVSSTGTDNNNTTIQRKNTENRGVQQTQTEGESVSSQASGQSRNAQSTTGENQNRSNISDSPENKSAKNNYNQLESSVPSSISNVSRGAILNDSHRSLNDPSERQGSMESSNAAFSQLQPAHDTSFSADTASRNNIQQMKVSNAKKEGKNYNFFISLISMFGIFQARLRSRGAAFPSTSFNVLTFGKQVQLIKSYKQNYDRLFIYHLLNSFKIDGETTLLKQHSITVIGIGIGLECNGVCLAFNDWIIAQNPLLLCDALINWSNEQCDRETPNDALFYDDKIASLRGDDDQLYSSTDEVWTKEMKTHFDSITQNTKRAIEMSFSNSVHNTPLTVDICFVMDCTGSMGSWILAAKQHIKAIADGVQKDMKEKYDKDSILRMAFVAYRDYTDSNRYDSIDFHQIPNIGPVETKIASQQATGGGDLCEDVQGGLDKALKLNWTKGDRVAKILVWVGDCPGHTPFCHNGGPGWDSYLGGLPDVRLMTDIIRDIKDQNIFLLLSDFTQYVEIMLHNIETIYKNDKKESQVKRIKLNQTDTSSLLNEVKQQVNTIIASEFM</sequence>
<evidence type="ECO:0000259" key="2">
    <source>
        <dbReference type="PROSITE" id="PS50234"/>
    </source>
</evidence>
<feature type="compositionally biased region" description="Gly residues" evidence="1">
    <location>
        <begin position="967"/>
        <end position="982"/>
    </location>
</feature>
<protein>
    <recommendedName>
        <fullName evidence="2">VWFA domain-containing protein</fullName>
    </recommendedName>
</protein>
<reference evidence="4" key="1">
    <citation type="submission" date="2021-02" db="EMBL/GenBank/DDBJ databases">
        <authorList>
            <person name="Nowell W R."/>
        </authorList>
    </citation>
    <scope>NUCLEOTIDE SEQUENCE</scope>
</reference>
<dbReference type="EMBL" id="CAJOBA010006643">
    <property type="protein sequence ID" value="CAF3778598.1"/>
    <property type="molecule type" value="Genomic_DNA"/>
</dbReference>
<dbReference type="Gene3D" id="3.40.50.410">
    <property type="entry name" value="von Willebrand factor, type A domain"/>
    <property type="match status" value="1"/>
</dbReference>
<evidence type="ECO:0000256" key="1">
    <source>
        <dbReference type="SAM" id="MobiDB-lite"/>
    </source>
</evidence>